<feature type="compositionally biased region" description="Acidic residues" evidence="1">
    <location>
        <begin position="12"/>
        <end position="33"/>
    </location>
</feature>
<dbReference type="PROSITE" id="PS50802">
    <property type="entry name" value="OTU"/>
    <property type="match status" value="1"/>
</dbReference>
<accession>J4UGP0</accession>
<organism evidence="3 4">
    <name type="scientific">Trichosporon asahii var. asahii (strain ATCC 90039 / CBS 2479 / JCM 2466 / KCTC 7840 / NBRC 103889/ NCYC 2677 / UAMH 7654)</name>
    <name type="common">Yeast</name>
    <dbReference type="NCBI Taxonomy" id="1186058"/>
    <lineage>
        <taxon>Eukaryota</taxon>
        <taxon>Fungi</taxon>
        <taxon>Dikarya</taxon>
        <taxon>Basidiomycota</taxon>
        <taxon>Agaricomycotina</taxon>
        <taxon>Tremellomycetes</taxon>
        <taxon>Trichosporonales</taxon>
        <taxon>Trichosporonaceae</taxon>
        <taxon>Trichosporon</taxon>
    </lineage>
</organism>
<dbReference type="EMBL" id="ALBS01000096">
    <property type="protein sequence ID" value="EJT50645.1"/>
    <property type="molecule type" value="Genomic_DNA"/>
</dbReference>
<dbReference type="InterPro" id="IPR003323">
    <property type="entry name" value="OTU_dom"/>
</dbReference>
<dbReference type="Pfam" id="PF02338">
    <property type="entry name" value="OTU"/>
    <property type="match status" value="1"/>
</dbReference>
<feature type="domain" description="OTU" evidence="2">
    <location>
        <begin position="73"/>
        <end position="202"/>
    </location>
</feature>
<evidence type="ECO:0000313" key="4">
    <source>
        <dbReference type="Proteomes" id="UP000002748"/>
    </source>
</evidence>
<name>J4UGP0_TRIAS</name>
<sequence>MAGDSRRTSPDPSDDSEFGWSSPDDEEDSLSDELYDEAEEYEVEDMEVDDFQNDMCEEGGEGGIINALGESGLAVVPMAGDGNCQYRAIAHQLWGDATRHAEVRAAAFATMRENPVAFANLVEPLHDEEAAECIARLQHEGEFGDHGSLIAAAITYGRNVVVVTGLGTQVYRSEDFGGIVVGPPLWVVYNPDTLHYDAVAPTVGPRSVGLGVTPQTVHDAIERYRDGSTTATSTTQATCARQTAHVEIAPLRLEDMSDQERQDLRRDLNALFHTARNDSEARDELVNGLLKYLNPKLLRLWVRSLNGGPMPTADELASIGGYRLDAVVAYLKLARRLRSAPPTVPNVAYSGHTGAPASRRRDHYKAALRLVPGTGFRDLYRANRPHHRFPEIVGTLAVPSPSNEEELRRAVLLAHFAEGIIAYWLGTINDDSILSRVSGRPRSAYGWVGGDSHLSFREGVHALSTRTKYVKTPGRKALLVTDRERVNRQWLARYHAMPSGRKTERLEQMSARDEKARAAKVTKKAAEFKKSGAKGYPASKIGGVLVYDLRRNNLLSLARHYNLMPRGKGVGGRGYSAPRLQRMLGIKMPMDRKQQNRWILRKAGKKAFGNKNRERTLRDMGMTEKDIPVYDSASMSEHSSDSE</sequence>
<dbReference type="VEuPathDB" id="FungiDB:A1Q1_08197"/>
<dbReference type="AlphaFoldDB" id="J4UGP0"/>
<protein>
    <recommendedName>
        <fullName evidence="2">OTU domain-containing protein</fullName>
    </recommendedName>
</protein>
<feature type="region of interest" description="Disordered" evidence="1">
    <location>
        <begin position="609"/>
        <end position="643"/>
    </location>
</feature>
<dbReference type="Gene3D" id="3.90.70.80">
    <property type="match status" value="1"/>
</dbReference>
<dbReference type="InterPro" id="IPR038765">
    <property type="entry name" value="Papain-like_cys_pep_sf"/>
</dbReference>
<dbReference type="RefSeq" id="XP_014181819.1">
    <property type="nucleotide sequence ID" value="XM_014326344.1"/>
</dbReference>
<feature type="compositionally biased region" description="Basic and acidic residues" evidence="1">
    <location>
        <begin position="611"/>
        <end position="628"/>
    </location>
</feature>
<comment type="caution">
    <text evidence="3">The sequence shown here is derived from an EMBL/GenBank/DDBJ whole genome shotgun (WGS) entry which is preliminary data.</text>
</comment>
<dbReference type="PANTHER" id="PTHR12419">
    <property type="entry name" value="OTU DOMAIN CONTAINING PROTEIN"/>
    <property type="match status" value="1"/>
</dbReference>
<proteinExistence type="predicted"/>
<evidence type="ECO:0000313" key="3">
    <source>
        <dbReference type="EMBL" id="EJT50645.1"/>
    </source>
</evidence>
<gene>
    <name evidence="3" type="ORF">A1Q1_08197</name>
</gene>
<dbReference type="GO" id="GO:0004843">
    <property type="term" value="F:cysteine-type deubiquitinase activity"/>
    <property type="evidence" value="ECO:0007669"/>
    <property type="project" value="TreeGrafter"/>
</dbReference>
<dbReference type="GeneID" id="25991709"/>
<dbReference type="OrthoDB" id="2507542at2759"/>
<dbReference type="InterPro" id="IPR050704">
    <property type="entry name" value="Peptidase_C85-like"/>
</dbReference>
<dbReference type="Proteomes" id="UP000002748">
    <property type="component" value="Unassembled WGS sequence"/>
</dbReference>
<evidence type="ECO:0000259" key="2">
    <source>
        <dbReference type="PROSITE" id="PS50802"/>
    </source>
</evidence>
<dbReference type="SUPFAM" id="SSF54001">
    <property type="entry name" value="Cysteine proteinases"/>
    <property type="match status" value="1"/>
</dbReference>
<dbReference type="HOGENOM" id="CLU_425904_0_0_1"/>
<feature type="region of interest" description="Disordered" evidence="1">
    <location>
        <begin position="1"/>
        <end position="33"/>
    </location>
</feature>
<dbReference type="KEGG" id="tasa:A1Q1_08197"/>
<dbReference type="GO" id="GO:0016579">
    <property type="term" value="P:protein deubiquitination"/>
    <property type="evidence" value="ECO:0007669"/>
    <property type="project" value="TreeGrafter"/>
</dbReference>
<reference evidence="3 4" key="1">
    <citation type="journal article" date="2012" name="Eukaryot. Cell">
        <title>Draft genome sequence of CBS 2479, the standard type strain of Trichosporon asahii.</title>
        <authorList>
            <person name="Yang R.Y."/>
            <person name="Li H.T."/>
            <person name="Zhu H."/>
            <person name="Zhou G.P."/>
            <person name="Wang M."/>
            <person name="Wang L."/>
        </authorList>
    </citation>
    <scope>NUCLEOTIDE SEQUENCE [LARGE SCALE GENOMIC DNA]</scope>
    <source>
        <strain evidence="4">ATCC 90039 / CBS 2479 / JCM 2466 / KCTC 7840 / NCYC 2677 / UAMH 7654</strain>
    </source>
</reference>
<dbReference type="CDD" id="cd22744">
    <property type="entry name" value="OTU"/>
    <property type="match status" value="1"/>
</dbReference>
<evidence type="ECO:0000256" key="1">
    <source>
        <dbReference type="SAM" id="MobiDB-lite"/>
    </source>
</evidence>